<evidence type="ECO:0000256" key="1">
    <source>
        <dbReference type="SAM" id="Phobius"/>
    </source>
</evidence>
<keyword evidence="1" id="KW-0812">Transmembrane</keyword>
<keyword evidence="1" id="KW-1133">Transmembrane helix</keyword>
<organism evidence="2 3">
    <name type="scientific">Hyaloscypha variabilis (strain UAMH 11265 / GT02V1 / F)</name>
    <name type="common">Meliniomyces variabilis</name>
    <dbReference type="NCBI Taxonomy" id="1149755"/>
    <lineage>
        <taxon>Eukaryota</taxon>
        <taxon>Fungi</taxon>
        <taxon>Dikarya</taxon>
        <taxon>Ascomycota</taxon>
        <taxon>Pezizomycotina</taxon>
        <taxon>Leotiomycetes</taxon>
        <taxon>Helotiales</taxon>
        <taxon>Hyaloscyphaceae</taxon>
        <taxon>Hyaloscypha</taxon>
        <taxon>Hyaloscypha variabilis</taxon>
    </lineage>
</organism>
<reference evidence="2 3" key="1">
    <citation type="submission" date="2016-04" db="EMBL/GenBank/DDBJ databases">
        <title>A degradative enzymes factory behind the ericoid mycorrhizal symbiosis.</title>
        <authorList>
            <consortium name="DOE Joint Genome Institute"/>
            <person name="Martino E."/>
            <person name="Morin E."/>
            <person name="Grelet G."/>
            <person name="Kuo A."/>
            <person name="Kohler A."/>
            <person name="Daghino S."/>
            <person name="Barry K."/>
            <person name="Choi C."/>
            <person name="Cichocki N."/>
            <person name="Clum A."/>
            <person name="Copeland A."/>
            <person name="Hainaut M."/>
            <person name="Haridas S."/>
            <person name="Labutti K."/>
            <person name="Lindquist E."/>
            <person name="Lipzen A."/>
            <person name="Khouja H.-R."/>
            <person name="Murat C."/>
            <person name="Ohm R."/>
            <person name="Olson A."/>
            <person name="Spatafora J."/>
            <person name="Veneault-Fourrey C."/>
            <person name="Henrissat B."/>
            <person name="Grigoriev I."/>
            <person name="Martin F."/>
            <person name="Perotto S."/>
        </authorList>
    </citation>
    <scope>NUCLEOTIDE SEQUENCE [LARGE SCALE GENOMIC DNA]</scope>
    <source>
        <strain evidence="2 3">F</strain>
    </source>
</reference>
<sequence>MSSLLALHRAIEYSLLSSLIVRLMNCRIATTVAWCVVSAVGVLRMKCVQKSVTNTSKRVKT</sequence>
<dbReference type="Proteomes" id="UP000235786">
    <property type="component" value="Unassembled WGS sequence"/>
</dbReference>
<protein>
    <submittedName>
        <fullName evidence="2">Uncharacterized protein</fullName>
    </submittedName>
</protein>
<keyword evidence="1" id="KW-0472">Membrane</keyword>
<dbReference type="AlphaFoldDB" id="A0A2J6RP01"/>
<evidence type="ECO:0000313" key="3">
    <source>
        <dbReference type="Proteomes" id="UP000235786"/>
    </source>
</evidence>
<keyword evidence="3" id="KW-1185">Reference proteome</keyword>
<gene>
    <name evidence="2" type="ORF">L207DRAFT_511779</name>
</gene>
<evidence type="ECO:0000313" key="2">
    <source>
        <dbReference type="EMBL" id="PMD40246.1"/>
    </source>
</evidence>
<dbReference type="EMBL" id="KZ613945">
    <property type="protein sequence ID" value="PMD40246.1"/>
    <property type="molecule type" value="Genomic_DNA"/>
</dbReference>
<feature type="transmembrane region" description="Helical" evidence="1">
    <location>
        <begin position="20"/>
        <end position="43"/>
    </location>
</feature>
<accession>A0A2J6RP01</accession>
<proteinExistence type="predicted"/>
<name>A0A2J6RP01_HYAVF</name>